<dbReference type="PANTHER" id="PTHR43004">
    <property type="entry name" value="TRK SYSTEM POTASSIUM UPTAKE PROTEIN"/>
    <property type="match status" value="1"/>
</dbReference>
<reference evidence="8" key="1">
    <citation type="submission" date="2023-03" db="EMBL/GenBank/DDBJ databases">
        <title>Massive genome expansion in bonnet fungi (Mycena s.s.) driven by repeated elements and novel gene families across ecological guilds.</title>
        <authorList>
            <consortium name="Lawrence Berkeley National Laboratory"/>
            <person name="Harder C.B."/>
            <person name="Miyauchi S."/>
            <person name="Viragh M."/>
            <person name="Kuo A."/>
            <person name="Thoen E."/>
            <person name="Andreopoulos B."/>
            <person name="Lu D."/>
            <person name="Skrede I."/>
            <person name="Drula E."/>
            <person name="Henrissat B."/>
            <person name="Morin E."/>
            <person name="Kohler A."/>
            <person name="Barry K."/>
            <person name="LaButti K."/>
            <person name="Morin E."/>
            <person name="Salamov A."/>
            <person name="Lipzen A."/>
            <person name="Mereny Z."/>
            <person name="Hegedus B."/>
            <person name="Baldrian P."/>
            <person name="Stursova M."/>
            <person name="Weitz H."/>
            <person name="Taylor A."/>
            <person name="Grigoriev I.V."/>
            <person name="Nagy L.G."/>
            <person name="Martin F."/>
            <person name="Kauserud H."/>
        </authorList>
    </citation>
    <scope>NUCLEOTIDE SEQUENCE</scope>
    <source>
        <strain evidence="8">CBHHK067</strain>
    </source>
</reference>
<feature type="domain" description="Phenol hydroxylase-like C-terminal dimerisation" evidence="7">
    <location>
        <begin position="514"/>
        <end position="562"/>
    </location>
</feature>
<dbReference type="Proteomes" id="UP001221757">
    <property type="component" value="Unassembled WGS sequence"/>
</dbReference>
<dbReference type="InterPro" id="IPR002938">
    <property type="entry name" value="FAD-bd"/>
</dbReference>
<dbReference type="PANTHER" id="PTHR43004:SF19">
    <property type="entry name" value="BINDING MONOOXYGENASE, PUTATIVE (JCVI)-RELATED"/>
    <property type="match status" value="1"/>
</dbReference>
<evidence type="ECO:0000256" key="3">
    <source>
        <dbReference type="ARBA" id="ARBA00022827"/>
    </source>
</evidence>
<keyword evidence="2" id="KW-0285">Flavoprotein</keyword>
<gene>
    <name evidence="8" type="ORF">B0H17DRAFT_1128111</name>
</gene>
<dbReference type="AlphaFoldDB" id="A0AAD7GPT9"/>
<dbReference type="Gene3D" id="3.40.30.20">
    <property type="match status" value="1"/>
</dbReference>
<name>A0AAD7GPT9_MYCRO</name>
<feature type="region of interest" description="Disordered" evidence="5">
    <location>
        <begin position="77"/>
        <end position="101"/>
    </location>
</feature>
<keyword evidence="9" id="KW-1185">Reference proteome</keyword>
<organism evidence="8 9">
    <name type="scientific">Mycena rosella</name>
    <name type="common">Pink bonnet</name>
    <name type="synonym">Agaricus rosellus</name>
    <dbReference type="NCBI Taxonomy" id="1033263"/>
    <lineage>
        <taxon>Eukaryota</taxon>
        <taxon>Fungi</taxon>
        <taxon>Dikarya</taxon>
        <taxon>Basidiomycota</taxon>
        <taxon>Agaricomycotina</taxon>
        <taxon>Agaricomycetes</taxon>
        <taxon>Agaricomycetidae</taxon>
        <taxon>Agaricales</taxon>
        <taxon>Marasmiineae</taxon>
        <taxon>Mycenaceae</taxon>
        <taxon>Mycena</taxon>
    </lineage>
</organism>
<evidence type="ECO:0000313" key="9">
    <source>
        <dbReference type="Proteomes" id="UP001221757"/>
    </source>
</evidence>
<dbReference type="Pfam" id="PF07976">
    <property type="entry name" value="Phe_hydrox_dim"/>
    <property type="match status" value="1"/>
</dbReference>
<evidence type="ECO:0000259" key="6">
    <source>
        <dbReference type="Pfam" id="PF01494"/>
    </source>
</evidence>
<accession>A0AAD7GPT9</accession>
<dbReference type="SUPFAM" id="SSF51905">
    <property type="entry name" value="FAD/NAD(P)-binding domain"/>
    <property type="match status" value="1"/>
</dbReference>
<evidence type="ECO:0000256" key="1">
    <source>
        <dbReference type="ARBA" id="ARBA00001974"/>
    </source>
</evidence>
<keyword evidence="3" id="KW-0274">FAD</keyword>
<dbReference type="EMBL" id="JARKIE010000016">
    <property type="protein sequence ID" value="KAJ7701899.1"/>
    <property type="molecule type" value="Genomic_DNA"/>
</dbReference>
<dbReference type="PRINTS" id="PR00420">
    <property type="entry name" value="RNGMNOXGNASE"/>
</dbReference>
<keyword evidence="8" id="KW-0503">Monooxygenase</keyword>
<evidence type="ECO:0000313" key="8">
    <source>
        <dbReference type="EMBL" id="KAJ7701899.1"/>
    </source>
</evidence>
<comment type="cofactor">
    <cofactor evidence="1">
        <name>FAD</name>
        <dbReference type="ChEBI" id="CHEBI:57692"/>
    </cofactor>
</comment>
<evidence type="ECO:0000259" key="7">
    <source>
        <dbReference type="Pfam" id="PF07976"/>
    </source>
</evidence>
<dbReference type="Gene3D" id="3.50.50.60">
    <property type="entry name" value="FAD/NAD(P)-binding domain"/>
    <property type="match status" value="1"/>
</dbReference>
<keyword evidence="4" id="KW-0560">Oxidoreductase</keyword>
<sequence>MAPPSVLISGAGPTGLILALVLLQNGVSVRIIEKELKHRIGSRGSGVQPRTLELYNILGILPDIQKEGAPIATMAKYNPGEIEPSPSPKLPSGSSPPQTYRTYPNGLSISQERHEEILRDQLQKLSCSVELGSELRSFEQFSDHVVAKIVKTNADGKQVEESTNFHWLVGVDGARSIVHKQLGLSFLGETQEEHIALGDIAVEGVDPRFWHMWHVPPKLLVLRSSSSTSKVFMFAYTGRPEHLAENPPTREEFIEEFYDVTGRRDITFGPATWMSNWRPNLRMVDTMRSGRVFIAGGSPFMSPSRPSLNTHVPDATHCHSPTGGQGLNSSVQDAANLGGKLALVHKGLAPVALLDTYSEERIRVIAHMLKVTTELYHKMFSGAGPADPSAWKRGSDLNMLGVNYCGSLIVFEDAAGAGVSSDAYSRAAGSTVQAAYCAPDASGLVRAGSADAPTTLFAVFHVSMHTMLLFGGDAGAHAPVATVLGRFPEAAVRTVLVIPQGQTAADDGALFSAVLEDQAGHAYAGYGLTAGELAVVVVRPNGVVGAVVSNARGIERYFQKVLV</sequence>
<evidence type="ECO:0000256" key="5">
    <source>
        <dbReference type="SAM" id="MobiDB-lite"/>
    </source>
</evidence>
<dbReference type="GO" id="GO:0016709">
    <property type="term" value="F:oxidoreductase activity, acting on paired donors, with incorporation or reduction of molecular oxygen, NAD(P)H as one donor, and incorporation of one atom of oxygen"/>
    <property type="evidence" value="ECO:0007669"/>
    <property type="project" value="UniProtKB-ARBA"/>
</dbReference>
<dbReference type="GO" id="GO:0071949">
    <property type="term" value="F:FAD binding"/>
    <property type="evidence" value="ECO:0007669"/>
    <property type="project" value="InterPro"/>
</dbReference>
<protein>
    <submittedName>
        <fullName evidence="8">Monooxygenase</fullName>
    </submittedName>
</protein>
<dbReference type="InterPro" id="IPR038220">
    <property type="entry name" value="PHOX_C_sf"/>
</dbReference>
<dbReference type="InterPro" id="IPR012941">
    <property type="entry name" value="Phe_hydrox_C_dim_dom"/>
</dbReference>
<feature type="domain" description="FAD-binding" evidence="6">
    <location>
        <begin position="5"/>
        <end position="370"/>
    </location>
</feature>
<comment type="caution">
    <text evidence="8">The sequence shown here is derived from an EMBL/GenBank/DDBJ whole genome shotgun (WGS) entry which is preliminary data.</text>
</comment>
<evidence type="ECO:0000256" key="2">
    <source>
        <dbReference type="ARBA" id="ARBA00022630"/>
    </source>
</evidence>
<dbReference type="InterPro" id="IPR036188">
    <property type="entry name" value="FAD/NAD-bd_sf"/>
</dbReference>
<dbReference type="Pfam" id="PF01494">
    <property type="entry name" value="FAD_binding_3"/>
    <property type="match status" value="1"/>
</dbReference>
<dbReference type="Gene3D" id="3.30.70.2450">
    <property type="match status" value="1"/>
</dbReference>
<proteinExistence type="predicted"/>
<evidence type="ECO:0000256" key="4">
    <source>
        <dbReference type="ARBA" id="ARBA00023002"/>
    </source>
</evidence>
<dbReference type="InterPro" id="IPR050641">
    <property type="entry name" value="RIFMO-like"/>
</dbReference>